<dbReference type="WBParaSite" id="ES5_v2.g857.t1">
    <property type="protein sequence ID" value="ES5_v2.g857.t1"/>
    <property type="gene ID" value="ES5_v2.g857"/>
</dbReference>
<sequence length="296" mass="33735">MVAASDQCFCVHIRTCAIVVGIIGVMFGILQCLTALFIWWYIPMSLFILSSYSLLLRGVYSGRPKLLTPAQVTLGINLVISFIMIIALIILGFVLPDDVVYVLSSYDDYYYDYEAAQDSTRLFLFLLAFIIFVASSYNIFAFIIIYRAKKWLLQNPTITYPAPAYPYGYNNAPPPPPPMQQQSFQHPPMQQPQQPKMFYTDPSQQPYAGPISGYQPTGPPQGYNAAPPQQYPQQCPPQNPSQGYNIAPPQQYYPQQQQQQYQQHQNAQNYSQNNPSQHQYRPSPQPTPQPDYDVKF</sequence>
<evidence type="ECO:0000313" key="1">
    <source>
        <dbReference type="Proteomes" id="UP000887579"/>
    </source>
</evidence>
<dbReference type="Proteomes" id="UP000887579">
    <property type="component" value="Unplaced"/>
</dbReference>
<name>A0AC34GV93_9BILA</name>
<evidence type="ECO:0000313" key="2">
    <source>
        <dbReference type="WBParaSite" id="ES5_v2.g857.t1"/>
    </source>
</evidence>
<organism evidence="1 2">
    <name type="scientific">Panagrolaimus sp. ES5</name>
    <dbReference type="NCBI Taxonomy" id="591445"/>
    <lineage>
        <taxon>Eukaryota</taxon>
        <taxon>Metazoa</taxon>
        <taxon>Ecdysozoa</taxon>
        <taxon>Nematoda</taxon>
        <taxon>Chromadorea</taxon>
        <taxon>Rhabditida</taxon>
        <taxon>Tylenchina</taxon>
        <taxon>Panagrolaimomorpha</taxon>
        <taxon>Panagrolaimoidea</taxon>
        <taxon>Panagrolaimidae</taxon>
        <taxon>Panagrolaimus</taxon>
    </lineage>
</organism>
<proteinExistence type="predicted"/>
<reference evidence="2" key="1">
    <citation type="submission" date="2022-11" db="UniProtKB">
        <authorList>
            <consortium name="WormBaseParasite"/>
        </authorList>
    </citation>
    <scope>IDENTIFICATION</scope>
</reference>
<accession>A0AC34GV93</accession>
<protein>
    <submittedName>
        <fullName evidence="2">Uncharacterized protein</fullName>
    </submittedName>
</protein>